<dbReference type="SUPFAM" id="SSF52954">
    <property type="entry name" value="Class II aaRS ABD-related"/>
    <property type="match status" value="1"/>
</dbReference>
<dbReference type="InParanoid" id="A0A0Q9X393"/>
<evidence type="ECO:0000256" key="7">
    <source>
        <dbReference type="ARBA" id="ARBA00023146"/>
    </source>
</evidence>
<gene>
    <name evidence="11" type="primary">Dwil\GK17081</name>
    <name evidence="11" type="ORF">Dwil_GK17081</name>
</gene>
<comment type="catalytic activity">
    <reaction evidence="8">
        <text>tRNA(His) + L-histidine + ATP = L-histidyl-tRNA(His) + AMP + diphosphate + H(+)</text>
        <dbReference type="Rhea" id="RHEA:17313"/>
        <dbReference type="Rhea" id="RHEA-COMP:9665"/>
        <dbReference type="Rhea" id="RHEA-COMP:9689"/>
        <dbReference type="ChEBI" id="CHEBI:15378"/>
        <dbReference type="ChEBI" id="CHEBI:30616"/>
        <dbReference type="ChEBI" id="CHEBI:33019"/>
        <dbReference type="ChEBI" id="CHEBI:57595"/>
        <dbReference type="ChEBI" id="CHEBI:78442"/>
        <dbReference type="ChEBI" id="CHEBI:78527"/>
        <dbReference type="ChEBI" id="CHEBI:456215"/>
        <dbReference type="EC" id="6.1.1.21"/>
    </reaction>
</comment>
<dbReference type="Pfam" id="PF03129">
    <property type="entry name" value="HGTP_anticodon"/>
    <property type="match status" value="1"/>
</dbReference>
<dbReference type="GO" id="GO:0032543">
    <property type="term" value="P:mitochondrial translation"/>
    <property type="evidence" value="ECO:0007669"/>
    <property type="project" value="TreeGrafter"/>
</dbReference>
<reference evidence="11 12" key="1">
    <citation type="journal article" date="2007" name="Nature">
        <title>Evolution of genes and genomes on the Drosophila phylogeny.</title>
        <authorList>
            <consortium name="Drosophila 12 Genomes Consortium"/>
            <person name="Clark A.G."/>
            <person name="Eisen M.B."/>
            <person name="Smith D.R."/>
            <person name="Bergman C.M."/>
            <person name="Oliver B."/>
            <person name="Markow T.A."/>
            <person name="Kaufman T.C."/>
            <person name="Kellis M."/>
            <person name="Gelbart W."/>
            <person name="Iyer V.N."/>
            <person name="Pollard D.A."/>
            <person name="Sackton T.B."/>
            <person name="Larracuente A.M."/>
            <person name="Singh N.D."/>
            <person name="Abad J.P."/>
            <person name="Abt D.N."/>
            <person name="Adryan B."/>
            <person name="Aguade M."/>
            <person name="Akashi H."/>
            <person name="Anderson W.W."/>
            <person name="Aquadro C.F."/>
            <person name="Ardell D.H."/>
            <person name="Arguello R."/>
            <person name="Artieri C.G."/>
            <person name="Barbash D.A."/>
            <person name="Barker D."/>
            <person name="Barsanti P."/>
            <person name="Batterham P."/>
            <person name="Batzoglou S."/>
            <person name="Begun D."/>
            <person name="Bhutkar A."/>
            <person name="Blanco E."/>
            <person name="Bosak S.A."/>
            <person name="Bradley R.K."/>
            <person name="Brand A.D."/>
            <person name="Brent M.R."/>
            <person name="Brooks A.N."/>
            <person name="Brown R.H."/>
            <person name="Butlin R.K."/>
            <person name="Caggese C."/>
            <person name="Calvi B.R."/>
            <person name="Bernardo de Carvalho A."/>
            <person name="Caspi A."/>
            <person name="Castrezana S."/>
            <person name="Celniker S.E."/>
            <person name="Chang J.L."/>
            <person name="Chapple C."/>
            <person name="Chatterji S."/>
            <person name="Chinwalla A."/>
            <person name="Civetta A."/>
            <person name="Clifton S.W."/>
            <person name="Comeron J.M."/>
            <person name="Costello J.C."/>
            <person name="Coyne J.A."/>
            <person name="Daub J."/>
            <person name="David R.G."/>
            <person name="Delcher A.L."/>
            <person name="Delehaunty K."/>
            <person name="Do C.B."/>
            <person name="Ebling H."/>
            <person name="Edwards K."/>
            <person name="Eickbush T."/>
            <person name="Evans J.D."/>
            <person name="Filipski A."/>
            <person name="Findeiss S."/>
            <person name="Freyhult E."/>
            <person name="Fulton L."/>
            <person name="Fulton R."/>
            <person name="Garcia A.C."/>
            <person name="Gardiner A."/>
            <person name="Garfield D.A."/>
            <person name="Garvin B.E."/>
            <person name="Gibson G."/>
            <person name="Gilbert D."/>
            <person name="Gnerre S."/>
            <person name="Godfrey J."/>
            <person name="Good R."/>
            <person name="Gotea V."/>
            <person name="Gravely B."/>
            <person name="Greenberg A.J."/>
            <person name="Griffiths-Jones S."/>
            <person name="Gross S."/>
            <person name="Guigo R."/>
            <person name="Gustafson E.A."/>
            <person name="Haerty W."/>
            <person name="Hahn M.W."/>
            <person name="Halligan D.L."/>
            <person name="Halpern A.L."/>
            <person name="Halter G.M."/>
            <person name="Han M.V."/>
            <person name="Heger A."/>
            <person name="Hillier L."/>
            <person name="Hinrichs A.S."/>
            <person name="Holmes I."/>
            <person name="Hoskins R.A."/>
            <person name="Hubisz M.J."/>
            <person name="Hultmark D."/>
            <person name="Huntley M.A."/>
            <person name="Jaffe D.B."/>
            <person name="Jagadeeshan S."/>
            <person name="Jeck W.R."/>
            <person name="Johnson J."/>
            <person name="Jones C.D."/>
            <person name="Jordan W.C."/>
            <person name="Karpen G.H."/>
            <person name="Kataoka E."/>
            <person name="Keightley P.D."/>
            <person name="Kheradpour P."/>
            <person name="Kirkness E.F."/>
            <person name="Koerich L.B."/>
            <person name="Kristiansen K."/>
            <person name="Kudrna D."/>
            <person name="Kulathinal R.J."/>
            <person name="Kumar S."/>
            <person name="Kwok R."/>
            <person name="Lander E."/>
            <person name="Langley C.H."/>
            <person name="Lapoint R."/>
            <person name="Lazzaro B.P."/>
            <person name="Lee S.J."/>
            <person name="Levesque L."/>
            <person name="Li R."/>
            <person name="Lin C.F."/>
            <person name="Lin M.F."/>
            <person name="Lindblad-Toh K."/>
            <person name="Llopart A."/>
            <person name="Long M."/>
            <person name="Low L."/>
            <person name="Lozovsky E."/>
            <person name="Lu J."/>
            <person name="Luo M."/>
            <person name="Machado C.A."/>
            <person name="Makalowski W."/>
            <person name="Marzo M."/>
            <person name="Matsuda M."/>
            <person name="Matzkin L."/>
            <person name="McAllister B."/>
            <person name="McBride C.S."/>
            <person name="McKernan B."/>
            <person name="McKernan K."/>
            <person name="Mendez-Lago M."/>
            <person name="Minx P."/>
            <person name="Mollenhauer M.U."/>
            <person name="Montooth K."/>
            <person name="Mount S.M."/>
            <person name="Mu X."/>
            <person name="Myers E."/>
            <person name="Negre B."/>
            <person name="Newfeld S."/>
            <person name="Nielsen R."/>
            <person name="Noor M.A."/>
            <person name="O'Grady P."/>
            <person name="Pachter L."/>
            <person name="Papaceit M."/>
            <person name="Parisi M.J."/>
            <person name="Parisi M."/>
            <person name="Parts L."/>
            <person name="Pedersen J.S."/>
            <person name="Pesole G."/>
            <person name="Phillippy A.M."/>
            <person name="Ponting C.P."/>
            <person name="Pop M."/>
            <person name="Porcelli D."/>
            <person name="Powell J.R."/>
            <person name="Prohaska S."/>
            <person name="Pruitt K."/>
            <person name="Puig M."/>
            <person name="Quesneville H."/>
            <person name="Ram K.R."/>
            <person name="Rand D."/>
            <person name="Rasmussen M.D."/>
            <person name="Reed L.K."/>
            <person name="Reenan R."/>
            <person name="Reily A."/>
            <person name="Remington K.A."/>
            <person name="Rieger T.T."/>
            <person name="Ritchie M.G."/>
            <person name="Robin C."/>
            <person name="Rogers Y.H."/>
            <person name="Rohde C."/>
            <person name="Rozas J."/>
            <person name="Rubenfield M.J."/>
            <person name="Ruiz A."/>
            <person name="Russo S."/>
            <person name="Salzberg S.L."/>
            <person name="Sanchez-Gracia A."/>
            <person name="Saranga D.J."/>
            <person name="Sato H."/>
            <person name="Schaeffer S.W."/>
            <person name="Schatz M.C."/>
            <person name="Schlenke T."/>
            <person name="Schwartz R."/>
            <person name="Segarra C."/>
            <person name="Singh R.S."/>
            <person name="Sirot L."/>
            <person name="Sirota M."/>
            <person name="Sisneros N.B."/>
            <person name="Smith C.D."/>
            <person name="Smith T.F."/>
            <person name="Spieth J."/>
            <person name="Stage D.E."/>
            <person name="Stark A."/>
            <person name="Stephan W."/>
            <person name="Strausberg R.L."/>
            <person name="Strempel S."/>
            <person name="Sturgill D."/>
            <person name="Sutton G."/>
            <person name="Sutton G.G."/>
            <person name="Tao W."/>
            <person name="Teichmann S."/>
            <person name="Tobari Y.N."/>
            <person name="Tomimura Y."/>
            <person name="Tsolas J.M."/>
            <person name="Valente V.L."/>
            <person name="Venter E."/>
            <person name="Venter J.C."/>
            <person name="Vicario S."/>
            <person name="Vieira F.G."/>
            <person name="Vilella A.J."/>
            <person name="Villasante A."/>
            <person name="Walenz B."/>
            <person name="Wang J."/>
            <person name="Wasserman M."/>
            <person name="Watts T."/>
            <person name="Wilson D."/>
            <person name="Wilson R.K."/>
            <person name="Wing R.A."/>
            <person name="Wolfner M.F."/>
            <person name="Wong A."/>
            <person name="Wong G.K."/>
            <person name="Wu C.I."/>
            <person name="Wu G."/>
            <person name="Yamamoto D."/>
            <person name="Yang H.P."/>
            <person name="Yang S.P."/>
            <person name="Yorke J.A."/>
            <person name="Yoshida K."/>
            <person name="Zdobnov E."/>
            <person name="Zhang P."/>
            <person name="Zhang Y."/>
            <person name="Zimin A.V."/>
            <person name="Baldwin J."/>
            <person name="Abdouelleil A."/>
            <person name="Abdulkadir J."/>
            <person name="Abebe A."/>
            <person name="Abera B."/>
            <person name="Abreu J."/>
            <person name="Acer S.C."/>
            <person name="Aftuck L."/>
            <person name="Alexander A."/>
            <person name="An P."/>
            <person name="Anderson E."/>
            <person name="Anderson S."/>
            <person name="Arachi H."/>
            <person name="Azer M."/>
            <person name="Bachantsang P."/>
            <person name="Barry A."/>
            <person name="Bayul T."/>
            <person name="Berlin A."/>
            <person name="Bessette D."/>
            <person name="Bloom T."/>
            <person name="Blye J."/>
            <person name="Boguslavskiy L."/>
            <person name="Bonnet C."/>
            <person name="Boukhgalter B."/>
            <person name="Bourzgui I."/>
            <person name="Brown A."/>
            <person name="Cahill P."/>
            <person name="Channer S."/>
            <person name="Cheshatsang Y."/>
            <person name="Chuda L."/>
            <person name="Citroen M."/>
            <person name="Collymore A."/>
            <person name="Cooke P."/>
            <person name="Costello M."/>
            <person name="D'Aco K."/>
            <person name="Daza R."/>
            <person name="De Haan G."/>
            <person name="DeGray S."/>
            <person name="DeMaso C."/>
            <person name="Dhargay N."/>
            <person name="Dooley K."/>
            <person name="Dooley E."/>
            <person name="Doricent M."/>
            <person name="Dorje P."/>
            <person name="Dorjee K."/>
            <person name="Dupes A."/>
            <person name="Elong R."/>
            <person name="Falk J."/>
            <person name="Farina A."/>
            <person name="Faro S."/>
            <person name="Ferguson D."/>
            <person name="Fisher S."/>
            <person name="Foley C.D."/>
            <person name="Franke A."/>
            <person name="Friedrich D."/>
            <person name="Gadbois L."/>
            <person name="Gearin G."/>
            <person name="Gearin C.R."/>
            <person name="Giannoukos G."/>
            <person name="Goode T."/>
            <person name="Graham J."/>
            <person name="Grandbois E."/>
            <person name="Grewal S."/>
            <person name="Gyaltsen K."/>
            <person name="Hafez N."/>
            <person name="Hagos B."/>
            <person name="Hall J."/>
            <person name="Henson C."/>
            <person name="Hollinger A."/>
            <person name="Honan T."/>
            <person name="Huard M.D."/>
            <person name="Hughes L."/>
            <person name="Hurhula B."/>
            <person name="Husby M.E."/>
            <person name="Kamat A."/>
            <person name="Kanga B."/>
            <person name="Kashin S."/>
            <person name="Khazanovich D."/>
            <person name="Kisner P."/>
            <person name="Lance K."/>
            <person name="Lara M."/>
            <person name="Lee W."/>
            <person name="Lennon N."/>
            <person name="Letendre F."/>
            <person name="LeVine R."/>
            <person name="Lipovsky A."/>
            <person name="Liu X."/>
            <person name="Liu J."/>
            <person name="Liu S."/>
            <person name="Lokyitsang T."/>
            <person name="Lokyitsang Y."/>
            <person name="Lubonja R."/>
            <person name="Lui A."/>
            <person name="MacDonald P."/>
            <person name="Magnisalis V."/>
            <person name="Maru K."/>
            <person name="Matthews C."/>
            <person name="McCusker W."/>
            <person name="McDonough S."/>
            <person name="Mehta T."/>
            <person name="Meldrim J."/>
            <person name="Meneus L."/>
            <person name="Mihai O."/>
            <person name="Mihalev A."/>
            <person name="Mihova T."/>
            <person name="Mittelman R."/>
            <person name="Mlenga V."/>
            <person name="Montmayeur A."/>
            <person name="Mulrain L."/>
            <person name="Navidi A."/>
            <person name="Naylor J."/>
            <person name="Negash T."/>
            <person name="Nguyen T."/>
            <person name="Nguyen N."/>
            <person name="Nicol R."/>
            <person name="Norbu C."/>
            <person name="Norbu N."/>
            <person name="Novod N."/>
            <person name="O'Neill B."/>
            <person name="Osman S."/>
            <person name="Markiewicz E."/>
            <person name="Oyono O.L."/>
            <person name="Patti C."/>
            <person name="Phunkhang P."/>
            <person name="Pierre F."/>
            <person name="Priest M."/>
            <person name="Raghuraman S."/>
            <person name="Rege F."/>
            <person name="Reyes R."/>
            <person name="Rise C."/>
            <person name="Rogov P."/>
            <person name="Ross K."/>
            <person name="Ryan E."/>
            <person name="Settipalli S."/>
            <person name="Shea T."/>
            <person name="Sherpa N."/>
            <person name="Shi L."/>
            <person name="Shih D."/>
            <person name="Sparrow T."/>
            <person name="Spaulding J."/>
            <person name="Stalker J."/>
            <person name="Stange-Thomann N."/>
            <person name="Stavropoulos S."/>
            <person name="Stone C."/>
            <person name="Strader C."/>
            <person name="Tesfaye S."/>
            <person name="Thomson T."/>
            <person name="Thoulutsang Y."/>
            <person name="Thoulutsang D."/>
            <person name="Topham K."/>
            <person name="Topping I."/>
            <person name="Tsamla T."/>
            <person name="Vassiliev H."/>
            <person name="Vo A."/>
            <person name="Wangchuk T."/>
            <person name="Wangdi T."/>
            <person name="Weiand M."/>
            <person name="Wilkinson J."/>
            <person name="Wilson A."/>
            <person name="Yadav S."/>
            <person name="Young G."/>
            <person name="Yu Q."/>
            <person name="Zembek L."/>
            <person name="Zhong D."/>
            <person name="Zimmer A."/>
            <person name="Zwirko Z."/>
            <person name="Jaffe D.B."/>
            <person name="Alvarez P."/>
            <person name="Brockman W."/>
            <person name="Butler J."/>
            <person name="Chin C."/>
            <person name="Gnerre S."/>
            <person name="Grabherr M."/>
            <person name="Kleber M."/>
            <person name="Mauceli E."/>
            <person name="MacCallum I."/>
        </authorList>
    </citation>
    <scope>NUCLEOTIDE SEQUENCE [LARGE SCALE GENOMIC DNA]</scope>
    <source>
        <strain evidence="12">Tucson 14030-0811.24</strain>
    </source>
</reference>
<dbReference type="Gene3D" id="3.30.930.10">
    <property type="entry name" value="Bira Bifunctional Protein, Domain 2"/>
    <property type="match status" value="1"/>
</dbReference>
<dbReference type="EMBL" id="CH964291">
    <property type="protein sequence ID" value="KRG00362.1"/>
    <property type="molecule type" value="Genomic_DNA"/>
</dbReference>
<feature type="binding site" evidence="9">
    <location>
        <position position="205"/>
    </location>
    <ligand>
        <name>L-histidine</name>
        <dbReference type="ChEBI" id="CHEBI:57595"/>
    </ligand>
</feature>
<evidence type="ECO:0000256" key="2">
    <source>
        <dbReference type="ARBA" id="ARBA00012815"/>
    </source>
</evidence>
<evidence type="ECO:0000256" key="3">
    <source>
        <dbReference type="ARBA" id="ARBA00022598"/>
    </source>
</evidence>
<evidence type="ECO:0000256" key="5">
    <source>
        <dbReference type="ARBA" id="ARBA00022840"/>
    </source>
</evidence>
<dbReference type="OrthoDB" id="1906957at2759"/>
<dbReference type="FunCoup" id="A0A0Q9X393">
    <property type="interactions" value="2451"/>
</dbReference>
<dbReference type="InterPro" id="IPR041715">
    <property type="entry name" value="HisRS-like_core"/>
</dbReference>
<feature type="binding site" evidence="9">
    <location>
        <position position="354"/>
    </location>
    <ligand>
        <name>L-histidine</name>
        <dbReference type="ChEBI" id="CHEBI:57595"/>
    </ligand>
</feature>
<keyword evidence="6" id="KW-0648">Protein biosynthesis</keyword>
<dbReference type="GO" id="GO:0003723">
    <property type="term" value="F:RNA binding"/>
    <property type="evidence" value="ECO:0007669"/>
    <property type="project" value="TreeGrafter"/>
</dbReference>
<dbReference type="GO" id="GO:0005739">
    <property type="term" value="C:mitochondrion"/>
    <property type="evidence" value="ECO:0007669"/>
    <property type="project" value="TreeGrafter"/>
</dbReference>
<keyword evidence="5" id="KW-0067">ATP-binding</keyword>
<dbReference type="PIRSF" id="PIRSF001549">
    <property type="entry name" value="His-tRNA_synth"/>
    <property type="match status" value="1"/>
</dbReference>
<evidence type="ECO:0000256" key="8">
    <source>
        <dbReference type="ARBA" id="ARBA00047639"/>
    </source>
</evidence>
<dbReference type="InterPro" id="IPR045864">
    <property type="entry name" value="aa-tRNA-synth_II/BPL/LPL"/>
</dbReference>
<dbReference type="CDD" id="cd00773">
    <property type="entry name" value="HisRS-like_core"/>
    <property type="match status" value="1"/>
</dbReference>
<keyword evidence="12" id="KW-1185">Reference proteome</keyword>
<feature type="binding site" evidence="9">
    <location>
        <position position="201"/>
    </location>
    <ligand>
        <name>L-histidine</name>
        <dbReference type="ChEBI" id="CHEBI:57595"/>
    </ligand>
</feature>
<dbReference type="Pfam" id="PF13393">
    <property type="entry name" value="tRNA-synt_His"/>
    <property type="match status" value="1"/>
</dbReference>
<comment type="similarity">
    <text evidence="1">Belongs to the class-II aminoacyl-tRNA synthetase family.</text>
</comment>
<dbReference type="GO" id="GO:0005829">
    <property type="term" value="C:cytosol"/>
    <property type="evidence" value="ECO:0007669"/>
    <property type="project" value="TreeGrafter"/>
</dbReference>
<feature type="binding site" evidence="9">
    <location>
        <position position="185"/>
    </location>
    <ligand>
        <name>L-histidine</name>
        <dbReference type="ChEBI" id="CHEBI:57595"/>
    </ligand>
</feature>
<evidence type="ECO:0000259" key="10">
    <source>
        <dbReference type="PROSITE" id="PS50862"/>
    </source>
</evidence>
<protein>
    <recommendedName>
        <fullName evidence="2">histidine--tRNA ligase</fullName>
        <ecNumber evidence="2">6.1.1.21</ecNumber>
    </recommendedName>
</protein>
<accession>A0A0Q9X393</accession>
<dbReference type="EC" id="6.1.1.21" evidence="2"/>
<organism evidence="11 12">
    <name type="scientific">Drosophila willistoni</name>
    <name type="common">Fruit fly</name>
    <dbReference type="NCBI Taxonomy" id="7260"/>
    <lineage>
        <taxon>Eukaryota</taxon>
        <taxon>Metazoa</taxon>
        <taxon>Ecdysozoa</taxon>
        <taxon>Arthropoda</taxon>
        <taxon>Hexapoda</taxon>
        <taxon>Insecta</taxon>
        <taxon>Pterygota</taxon>
        <taxon>Neoptera</taxon>
        <taxon>Endopterygota</taxon>
        <taxon>Diptera</taxon>
        <taxon>Brachycera</taxon>
        <taxon>Muscomorpha</taxon>
        <taxon>Ephydroidea</taxon>
        <taxon>Drosophilidae</taxon>
        <taxon>Drosophila</taxon>
        <taxon>Sophophora</taxon>
    </lineage>
</organism>
<keyword evidence="3 11" id="KW-0436">Ligase</keyword>
<dbReference type="PANTHER" id="PTHR11476">
    <property type="entry name" value="HISTIDYL-TRNA SYNTHETASE"/>
    <property type="match status" value="1"/>
</dbReference>
<evidence type="ECO:0000256" key="9">
    <source>
        <dbReference type="PIRSR" id="PIRSR001549-1"/>
    </source>
</evidence>
<dbReference type="FunFam" id="3.30.930.10:FF:000021">
    <property type="entry name" value="Probable histidine--tRNA ligase, mitochondrial"/>
    <property type="match status" value="1"/>
</dbReference>
<evidence type="ECO:0000256" key="6">
    <source>
        <dbReference type="ARBA" id="ARBA00022917"/>
    </source>
</evidence>
<evidence type="ECO:0000313" key="11">
    <source>
        <dbReference type="EMBL" id="KRG00362.1"/>
    </source>
</evidence>
<dbReference type="CDD" id="cd00859">
    <property type="entry name" value="HisRS_anticodon"/>
    <property type="match status" value="1"/>
</dbReference>
<dbReference type="AlphaFoldDB" id="A0A0Q9X393"/>
<feature type="domain" description="Aminoacyl-transfer RNA synthetases class-II family profile" evidence="10">
    <location>
        <begin position="59"/>
        <end position="440"/>
    </location>
</feature>
<dbReference type="SMR" id="A0A0Q9X393"/>
<dbReference type="SUPFAM" id="SSF55681">
    <property type="entry name" value="Class II aaRS and biotin synthetases"/>
    <property type="match status" value="1"/>
</dbReference>
<dbReference type="InterPro" id="IPR036621">
    <property type="entry name" value="Anticodon-bd_dom_sf"/>
</dbReference>
<dbReference type="InterPro" id="IPR004516">
    <property type="entry name" value="HisRS/HisZ"/>
</dbReference>
<dbReference type="GO" id="GO:0006427">
    <property type="term" value="P:histidyl-tRNA aminoacylation"/>
    <property type="evidence" value="ECO:0007669"/>
    <property type="project" value="InterPro"/>
</dbReference>
<feature type="binding site" evidence="9">
    <location>
        <begin position="158"/>
        <end position="160"/>
    </location>
    <ligand>
        <name>L-histidine</name>
        <dbReference type="ChEBI" id="CHEBI:57595"/>
    </ligand>
</feature>
<dbReference type="Proteomes" id="UP000007798">
    <property type="component" value="Unassembled WGS sequence"/>
</dbReference>
<dbReference type="PANTHER" id="PTHR11476:SF7">
    <property type="entry name" value="HISTIDINE--TRNA LIGASE"/>
    <property type="match status" value="1"/>
</dbReference>
<proteinExistence type="inferred from homology"/>
<evidence type="ECO:0000256" key="4">
    <source>
        <dbReference type="ARBA" id="ARBA00022741"/>
    </source>
</evidence>
<dbReference type="GO" id="GO:0005524">
    <property type="term" value="F:ATP binding"/>
    <property type="evidence" value="ECO:0007669"/>
    <property type="project" value="UniProtKB-KW"/>
</dbReference>
<evidence type="ECO:0000256" key="1">
    <source>
        <dbReference type="ARBA" id="ARBA00008226"/>
    </source>
</evidence>
<dbReference type="Gene3D" id="3.40.50.800">
    <property type="entry name" value="Anticodon-binding domain"/>
    <property type="match status" value="1"/>
</dbReference>
<sequence length="552" mass="61123">MLRSVFGRQWRCSATFQWCAMFQPSGGEVGKTGISAATTTTRTSQAHEQQQQQEIHKIDEEVSRLLALKAKLGGDAPVNQKFTLKTPKGTRDYAPQQMTLRQGVLDKIVQVFKRHGGEAIDTPVFELKEVLTGKYGEDSKLIYDLKDQGGEILSMRYDLTVPLARYLAMNKISSIKRYHIAKVYRRDNPAMTRGRYREFYQCDFDIAGTYDPMIADAECVKIVAEILDTLDLGEYVIKLNHRQLLDGMFEACGVPADNFRAICSAVDKLDKSPWEDVRKEMVDEKGLDGATADKIGEYVRLSGGTELVEKLLADPKLKAVPNAVKGLEGMQLLLKYCSLLGLEKAISFDLSLARGLDYYTGVIYECVLKTEPPLSLPATPIKTSAQNGGDQQDQQGGGGIVGSVAGGGRYDNLVGMFDPRGKAVPCVGVSIGVERIFSVLEAKFAASKVKLRTNDVEVYVASAHKGLHEQRLRVLNQLWQAGVKAEHSYKLNPKLLAQLQHCEENQIPLAIILGDAELSQGVVKLREVVTRQEASVKLDDLAEEIIKRRPKD</sequence>
<dbReference type="InterPro" id="IPR015807">
    <property type="entry name" value="His-tRNA-ligase"/>
</dbReference>
<keyword evidence="4" id="KW-0547">Nucleotide-binding</keyword>
<dbReference type="FunFam" id="3.40.50.800:FF:000008">
    <property type="entry name" value="histidine--tRNA ligase, cytoplasmic isoform X1"/>
    <property type="match status" value="1"/>
</dbReference>
<dbReference type="InterPro" id="IPR006195">
    <property type="entry name" value="aa-tRNA-synth_II"/>
</dbReference>
<dbReference type="GO" id="GO:0004821">
    <property type="term" value="F:histidine-tRNA ligase activity"/>
    <property type="evidence" value="ECO:0007669"/>
    <property type="project" value="UniProtKB-EC"/>
</dbReference>
<evidence type="ECO:0000313" key="12">
    <source>
        <dbReference type="Proteomes" id="UP000007798"/>
    </source>
</evidence>
<keyword evidence="7" id="KW-0030">Aminoacyl-tRNA synthetase</keyword>
<dbReference type="STRING" id="7260.A0A0Q9X393"/>
<dbReference type="NCBIfam" id="TIGR00442">
    <property type="entry name" value="hisS"/>
    <property type="match status" value="1"/>
</dbReference>
<dbReference type="PROSITE" id="PS50862">
    <property type="entry name" value="AA_TRNA_LIGASE_II"/>
    <property type="match status" value="1"/>
</dbReference>
<dbReference type="InterPro" id="IPR033656">
    <property type="entry name" value="HisRS_anticodon"/>
</dbReference>
<dbReference type="InterPro" id="IPR004154">
    <property type="entry name" value="Anticodon-bd"/>
</dbReference>
<name>A0A0Q9X393_DROWI</name>
<feature type="binding site" evidence="9">
    <location>
        <begin position="358"/>
        <end position="359"/>
    </location>
    <ligand>
        <name>L-histidine</name>
        <dbReference type="ChEBI" id="CHEBI:57595"/>
    </ligand>
</feature>